<dbReference type="AlphaFoldDB" id="A0A2U1E704"/>
<dbReference type="Gene3D" id="3.20.20.370">
    <property type="entry name" value="Glycoside hydrolase/deacetylase"/>
    <property type="match status" value="1"/>
</dbReference>
<evidence type="ECO:0000256" key="1">
    <source>
        <dbReference type="SAM" id="MobiDB-lite"/>
    </source>
</evidence>
<reference evidence="3 4" key="1">
    <citation type="submission" date="2018-04" db="EMBL/GenBank/DDBJ databases">
        <title>Genomic Encyclopedia of Type Strains, Phase IV (KMG-IV): sequencing the most valuable type-strain genomes for metagenomic binning, comparative biology and taxonomic classification.</title>
        <authorList>
            <person name="Goeker M."/>
        </authorList>
    </citation>
    <scope>NUCLEOTIDE SEQUENCE [LARGE SCALE GENOMIC DNA]</scope>
    <source>
        <strain evidence="3 4">DSM 20705</strain>
    </source>
</reference>
<name>A0A2U1E704_9FIRM</name>
<dbReference type="RefSeq" id="WP_116479604.1">
    <property type="nucleotide sequence ID" value="NZ_QEKV01000001.1"/>
</dbReference>
<gene>
    <name evidence="3" type="ORF">C7381_101237</name>
</gene>
<accession>A0A2U1E704</accession>
<proteinExistence type="predicted"/>
<dbReference type="Proteomes" id="UP000245793">
    <property type="component" value="Unassembled WGS sequence"/>
</dbReference>
<evidence type="ECO:0000313" key="4">
    <source>
        <dbReference type="Proteomes" id="UP000245793"/>
    </source>
</evidence>
<feature type="compositionally biased region" description="Basic and acidic residues" evidence="1">
    <location>
        <begin position="70"/>
        <end position="188"/>
    </location>
</feature>
<keyword evidence="4" id="KW-1185">Reference proteome</keyword>
<dbReference type="GO" id="GO:0016020">
    <property type="term" value="C:membrane"/>
    <property type="evidence" value="ECO:0007669"/>
    <property type="project" value="TreeGrafter"/>
</dbReference>
<dbReference type="GO" id="GO:0005975">
    <property type="term" value="P:carbohydrate metabolic process"/>
    <property type="evidence" value="ECO:0007669"/>
    <property type="project" value="InterPro"/>
</dbReference>
<protein>
    <submittedName>
        <fullName evidence="3">Delta-lactam-biosynthetic de-N-acetylase</fullName>
    </submittedName>
</protein>
<sequence>MKRKFLVLLCTISVIFSGCSIVEEYGRGTLENKEIKKADEMSPILDDENDVTDGEANDESNVDTNVDSNSDSKETAKADVETPKKDETTTNESKEDKKSEVQTKKETEEKKSEDSKKDEKSDVENKKTDDKTTDKKADEKKNVNKDTNKAADKNEDKKDETVDLVSSKKDDTPAEPVKNEEPVKKESGDYASLSNEKAGWWFNPKKAGGNGKSTIPEKTSNLLNKYNGIWQAKTDEKVLYLTFDEGYEFNNNTAKILDTLKAKGVKAAFFVTGAYVKSNLDLVNRMANEGHLVCNHSVNHLNQVEAIKNPKKLEDDITGLQTLYKEKTGNNLASFMRPPEGVYSERTLKFINDMGYRPVFWSFAYKDWLRDNQPDKKFAIEKITGQFHPGSVLLLHAVSNTNAEILGEIIDKAVNMGYRFGSLYEL</sequence>
<feature type="compositionally biased region" description="Acidic residues" evidence="1">
    <location>
        <begin position="45"/>
        <end position="61"/>
    </location>
</feature>
<dbReference type="PROSITE" id="PS51677">
    <property type="entry name" value="NODB"/>
    <property type="match status" value="1"/>
</dbReference>
<feature type="region of interest" description="Disordered" evidence="1">
    <location>
        <begin position="32"/>
        <end position="191"/>
    </location>
</feature>
<evidence type="ECO:0000313" key="3">
    <source>
        <dbReference type="EMBL" id="PVY95711.1"/>
    </source>
</evidence>
<comment type="caution">
    <text evidence="3">The sequence shown here is derived from an EMBL/GenBank/DDBJ whole genome shotgun (WGS) entry which is preliminary data.</text>
</comment>
<dbReference type="SUPFAM" id="SSF88713">
    <property type="entry name" value="Glycoside hydrolase/deacetylase"/>
    <property type="match status" value="1"/>
</dbReference>
<dbReference type="EMBL" id="QEKV01000001">
    <property type="protein sequence ID" value="PVY95711.1"/>
    <property type="molecule type" value="Genomic_DNA"/>
</dbReference>
<dbReference type="PANTHER" id="PTHR10587">
    <property type="entry name" value="GLYCOSYL TRANSFERASE-RELATED"/>
    <property type="match status" value="1"/>
</dbReference>
<dbReference type="PROSITE" id="PS51257">
    <property type="entry name" value="PROKAR_LIPOPROTEIN"/>
    <property type="match status" value="1"/>
</dbReference>
<dbReference type="InterPro" id="IPR050248">
    <property type="entry name" value="Polysacc_deacetylase_ArnD"/>
</dbReference>
<dbReference type="GO" id="GO:0016810">
    <property type="term" value="F:hydrolase activity, acting on carbon-nitrogen (but not peptide) bonds"/>
    <property type="evidence" value="ECO:0007669"/>
    <property type="project" value="InterPro"/>
</dbReference>
<evidence type="ECO:0000259" key="2">
    <source>
        <dbReference type="PROSITE" id="PS51677"/>
    </source>
</evidence>
<organism evidence="3 4">
    <name type="scientific">Ezakiella coagulans</name>
    <dbReference type="NCBI Taxonomy" id="46507"/>
    <lineage>
        <taxon>Bacteria</taxon>
        <taxon>Bacillati</taxon>
        <taxon>Bacillota</taxon>
        <taxon>Tissierellia</taxon>
        <taxon>Ezakiella</taxon>
    </lineage>
</organism>
<dbReference type="PANTHER" id="PTHR10587:SF78">
    <property type="entry name" value="PEPTIDOGLYCAN-N-ACETYLMURAMIC ACID DEACETYLASE PDAA"/>
    <property type="match status" value="1"/>
</dbReference>
<feature type="domain" description="NodB homology" evidence="2">
    <location>
        <begin position="237"/>
        <end position="421"/>
    </location>
</feature>
<dbReference type="InterPro" id="IPR002509">
    <property type="entry name" value="NODB_dom"/>
</dbReference>
<dbReference type="InterPro" id="IPR011330">
    <property type="entry name" value="Glyco_hydro/deAcase_b/a-brl"/>
</dbReference>
<dbReference type="Pfam" id="PF01522">
    <property type="entry name" value="Polysacc_deac_1"/>
    <property type="match status" value="1"/>
</dbReference>